<protein>
    <submittedName>
        <fullName evidence="2">Uncharacterized protein</fullName>
    </submittedName>
</protein>
<proteinExistence type="predicted"/>
<feature type="region of interest" description="Disordered" evidence="1">
    <location>
        <begin position="1"/>
        <end position="22"/>
    </location>
</feature>
<dbReference type="Proteomes" id="UP000319817">
    <property type="component" value="Chromosome"/>
</dbReference>
<dbReference type="AlphaFoldDB" id="A0A517NTG4"/>
<keyword evidence="3" id="KW-1185">Reference proteome</keyword>
<dbReference type="EMBL" id="CP036526">
    <property type="protein sequence ID" value="QDT10416.1"/>
    <property type="molecule type" value="Genomic_DNA"/>
</dbReference>
<organism evidence="2 3">
    <name type="scientific">Stieleria marina</name>
    <dbReference type="NCBI Taxonomy" id="1930275"/>
    <lineage>
        <taxon>Bacteria</taxon>
        <taxon>Pseudomonadati</taxon>
        <taxon>Planctomycetota</taxon>
        <taxon>Planctomycetia</taxon>
        <taxon>Pirellulales</taxon>
        <taxon>Pirellulaceae</taxon>
        <taxon>Stieleria</taxon>
    </lineage>
</organism>
<evidence type="ECO:0000256" key="1">
    <source>
        <dbReference type="SAM" id="MobiDB-lite"/>
    </source>
</evidence>
<evidence type="ECO:0000313" key="2">
    <source>
        <dbReference type="EMBL" id="QDT10416.1"/>
    </source>
</evidence>
<name>A0A517NTG4_9BACT</name>
<gene>
    <name evidence="2" type="ORF">K239x_23720</name>
</gene>
<accession>A0A517NTG4</accession>
<reference evidence="2 3" key="1">
    <citation type="submission" date="2019-02" db="EMBL/GenBank/DDBJ databases">
        <title>Deep-cultivation of Planctomycetes and their phenomic and genomic characterization uncovers novel biology.</title>
        <authorList>
            <person name="Wiegand S."/>
            <person name="Jogler M."/>
            <person name="Boedeker C."/>
            <person name="Pinto D."/>
            <person name="Vollmers J."/>
            <person name="Rivas-Marin E."/>
            <person name="Kohn T."/>
            <person name="Peeters S.H."/>
            <person name="Heuer A."/>
            <person name="Rast P."/>
            <person name="Oberbeckmann S."/>
            <person name="Bunk B."/>
            <person name="Jeske O."/>
            <person name="Meyerdierks A."/>
            <person name="Storesund J.E."/>
            <person name="Kallscheuer N."/>
            <person name="Luecker S."/>
            <person name="Lage O.M."/>
            <person name="Pohl T."/>
            <person name="Merkel B.J."/>
            <person name="Hornburger P."/>
            <person name="Mueller R.-W."/>
            <person name="Bruemmer F."/>
            <person name="Labrenz M."/>
            <person name="Spormann A.M."/>
            <person name="Op den Camp H."/>
            <person name="Overmann J."/>
            <person name="Amann R."/>
            <person name="Jetten M.S.M."/>
            <person name="Mascher T."/>
            <person name="Medema M.H."/>
            <person name="Devos D.P."/>
            <person name="Kaster A.-K."/>
            <person name="Ovreas L."/>
            <person name="Rohde M."/>
            <person name="Galperin M.Y."/>
            <person name="Jogler C."/>
        </authorList>
    </citation>
    <scope>NUCLEOTIDE SEQUENCE [LARGE SCALE GENOMIC DNA]</scope>
    <source>
        <strain evidence="2 3">K23_9</strain>
    </source>
</reference>
<sequence>MMAFRRADLTRRLTGEASSQRDRNSLPFVDRFVQVVSKQLKECPMANRHYPIQKPAKNGEPSCWALWVLSPRYA</sequence>
<evidence type="ECO:0000313" key="3">
    <source>
        <dbReference type="Proteomes" id="UP000319817"/>
    </source>
</evidence>